<dbReference type="EMBL" id="BMAR01000028">
    <property type="protein sequence ID" value="GFR49212.1"/>
    <property type="molecule type" value="Genomic_DNA"/>
</dbReference>
<dbReference type="AlphaFoldDB" id="A0AAD3DYM6"/>
<reference evidence="2 3" key="1">
    <citation type="journal article" date="2021" name="Sci. Rep.">
        <title>Genome sequencing of the multicellular alga Astrephomene provides insights into convergent evolution of germ-soma differentiation.</title>
        <authorList>
            <person name="Yamashita S."/>
            <person name="Yamamoto K."/>
            <person name="Matsuzaki R."/>
            <person name="Suzuki S."/>
            <person name="Yamaguchi H."/>
            <person name="Hirooka S."/>
            <person name="Minakuchi Y."/>
            <person name="Miyagishima S."/>
            <person name="Kawachi M."/>
            <person name="Toyoda A."/>
            <person name="Nozaki H."/>
        </authorList>
    </citation>
    <scope>NUCLEOTIDE SEQUENCE [LARGE SCALE GENOMIC DNA]</scope>
    <source>
        <strain evidence="2 3">NIES-4017</strain>
    </source>
</reference>
<protein>
    <submittedName>
        <fullName evidence="2">Uncharacterized protein</fullName>
    </submittedName>
</protein>
<keyword evidence="3" id="KW-1185">Reference proteome</keyword>
<feature type="compositionally biased region" description="Gly residues" evidence="1">
    <location>
        <begin position="134"/>
        <end position="148"/>
    </location>
</feature>
<comment type="caution">
    <text evidence="2">The sequence shown here is derived from an EMBL/GenBank/DDBJ whole genome shotgun (WGS) entry which is preliminary data.</text>
</comment>
<evidence type="ECO:0000256" key="1">
    <source>
        <dbReference type="SAM" id="MobiDB-lite"/>
    </source>
</evidence>
<feature type="non-terminal residue" evidence="2">
    <location>
        <position position="1"/>
    </location>
</feature>
<feature type="non-terminal residue" evidence="2">
    <location>
        <position position="226"/>
    </location>
</feature>
<name>A0AAD3DYM6_9CHLO</name>
<feature type="compositionally biased region" description="Acidic residues" evidence="1">
    <location>
        <begin position="79"/>
        <end position="97"/>
    </location>
</feature>
<sequence>WRDHAGDAPLQLLMLALLDKELELPGTSWRVHVHAPPSAADHFLPPIPGASGNTTAHHAGHTSRSACLQVELLEAGDEDYDNDDQEEGEMEEEEEEWLGQPSAEQTEDFQGEGMLQESSGQADISIGSGETPAIGGGAAAAEGRGGSGQERRRRQRSNGGVSWAAVGVDEGDGAGASSPSAAPPAAAAFTQQTGAHIRVTLWRTDMLTGVIEVDQDLVVKRASPMT</sequence>
<evidence type="ECO:0000313" key="3">
    <source>
        <dbReference type="Proteomes" id="UP001054857"/>
    </source>
</evidence>
<feature type="compositionally biased region" description="Low complexity" evidence="1">
    <location>
        <begin position="175"/>
        <end position="187"/>
    </location>
</feature>
<proteinExistence type="predicted"/>
<organism evidence="2 3">
    <name type="scientific">Astrephomene gubernaculifera</name>
    <dbReference type="NCBI Taxonomy" id="47775"/>
    <lineage>
        <taxon>Eukaryota</taxon>
        <taxon>Viridiplantae</taxon>
        <taxon>Chlorophyta</taxon>
        <taxon>core chlorophytes</taxon>
        <taxon>Chlorophyceae</taxon>
        <taxon>CS clade</taxon>
        <taxon>Chlamydomonadales</taxon>
        <taxon>Astrephomenaceae</taxon>
        <taxon>Astrephomene</taxon>
    </lineage>
</organism>
<feature type="compositionally biased region" description="Low complexity" evidence="1">
    <location>
        <begin position="157"/>
        <end position="168"/>
    </location>
</feature>
<feature type="region of interest" description="Disordered" evidence="1">
    <location>
        <begin position="79"/>
        <end position="187"/>
    </location>
</feature>
<dbReference type="Proteomes" id="UP001054857">
    <property type="component" value="Unassembled WGS sequence"/>
</dbReference>
<gene>
    <name evidence="2" type="ORF">Agub_g11127</name>
</gene>
<evidence type="ECO:0000313" key="2">
    <source>
        <dbReference type="EMBL" id="GFR49212.1"/>
    </source>
</evidence>
<accession>A0AAD3DYM6</accession>